<evidence type="ECO:0000259" key="9">
    <source>
        <dbReference type="PROSITE" id="PS51755"/>
    </source>
</evidence>
<keyword evidence="11" id="KW-1185">Reference proteome</keyword>
<keyword evidence="2" id="KW-0805">Transcription regulation</keyword>
<evidence type="ECO:0000256" key="5">
    <source>
        <dbReference type="ARBA" id="ARBA00041201"/>
    </source>
</evidence>
<dbReference type="InterPro" id="IPR001867">
    <property type="entry name" value="OmpR/PhoB-type_DNA-bd"/>
</dbReference>
<dbReference type="Gene3D" id="6.10.250.690">
    <property type="match status" value="1"/>
</dbReference>
<comment type="caution">
    <text evidence="10">The sequence shown here is derived from an EMBL/GenBank/DDBJ whole genome shotgun (WGS) entry which is preliminary data.</text>
</comment>
<dbReference type="PANTHER" id="PTHR48111">
    <property type="entry name" value="REGULATOR OF RPOS"/>
    <property type="match status" value="1"/>
</dbReference>
<keyword evidence="3 7" id="KW-0238">DNA-binding</keyword>
<dbReference type="PROSITE" id="PS51755">
    <property type="entry name" value="OMPR_PHOB"/>
    <property type="match status" value="1"/>
</dbReference>
<dbReference type="EMBL" id="JAHKKG010000006">
    <property type="protein sequence ID" value="MBU2665779.1"/>
    <property type="molecule type" value="Genomic_DNA"/>
</dbReference>
<evidence type="ECO:0000256" key="1">
    <source>
        <dbReference type="ARBA" id="ARBA00022553"/>
    </source>
</evidence>
<keyword evidence="4" id="KW-0804">Transcription</keyword>
<dbReference type="SMART" id="SM00448">
    <property type="entry name" value="REC"/>
    <property type="match status" value="1"/>
</dbReference>
<dbReference type="InterPro" id="IPR011006">
    <property type="entry name" value="CheY-like_superfamily"/>
</dbReference>
<dbReference type="SUPFAM" id="SSF52172">
    <property type="entry name" value="CheY-like"/>
    <property type="match status" value="1"/>
</dbReference>
<accession>A0ABS5YSU3</accession>
<dbReference type="Pfam" id="PF00486">
    <property type="entry name" value="Trans_reg_C"/>
    <property type="match status" value="1"/>
</dbReference>
<feature type="domain" description="Response regulatory" evidence="8">
    <location>
        <begin position="2"/>
        <end position="113"/>
    </location>
</feature>
<dbReference type="InterPro" id="IPR039420">
    <property type="entry name" value="WalR-like"/>
</dbReference>
<feature type="DNA-binding region" description="OmpR/PhoB-type" evidence="7">
    <location>
        <begin position="123"/>
        <end position="217"/>
    </location>
</feature>
<dbReference type="InterPro" id="IPR001789">
    <property type="entry name" value="Sig_transdc_resp-reg_receiver"/>
</dbReference>
<evidence type="ECO:0000256" key="2">
    <source>
        <dbReference type="ARBA" id="ARBA00023015"/>
    </source>
</evidence>
<keyword evidence="1 6" id="KW-0597">Phosphoprotein</keyword>
<dbReference type="Gene3D" id="1.10.10.10">
    <property type="entry name" value="Winged helix-like DNA-binding domain superfamily/Winged helix DNA-binding domain"/>
    <property type="match status" value="1"/>
</dbReference>
<gene>
    <name evidence="10" type="ORF">KOI35_19910</name>
</gene>
<proteinExistence type="predicted"/>
<dbReference type="Gene3D" id="3.40.50.2300">
    <property type="match status" value="1"/>
</dbReference>
<dbReference type="PANTHER" id="PTHR48111:SF72">
    <property type="entry name" value="SENSORY TRANSDUCTION PROTEIN REGX3"/>
    <property type="match status" value="1"/>
</dbReference>
<evidence type="ECO:0000256" key="6">
    <source>
        <dbReference type="PROSITE-ProRule" id="PRU00169"/>
    </source>
</evidence>
<dbReference type="InterPro" id="IPR036388">
    <property type="entry name" value="WH-like_DNA-bd_sf"/>
</dbReference>
<dbReference type="PROSITE" id="PS50110">
    <property type="entry name" value="RESPONSE_REGULATORY"/>
    <property type="match status" value="1"/>
</dbReference>
<name>A0ABS5YSU3_9ACTN</name>
<protein>
    <recommendedName>
        <fullName evidence="5">Sensory transduction protein RegX3</fullName>
    </recommendedName>
</protein>
<evidence type="ECO:0000259" key="8">
    <source>
        <dbReference type="PROSITE" id="PS50110"/>
    </source>
</evidence>
<feature type="domain" description="OmpR/PhoB-type" evidence="9">
    <location>
        <begin position="123"/>
        <end position="217"/>
    </location>
</feature>
<reference evidence="10 11" key="1">
    <citation type="submission" date="2021-06" db="EMBL/GenBank/DDBJ databases">
        <title>Actinoplanes lichenicola sp. nov., and Actinoplanes ovalisporus sp. nov., isolated from lichen in Thailand.</title>
        <authorList>
            <person name="Saeng-In P."/>
            <person name="Kanchanasin P."/>
            <person name="Yuki M."/>
            <person name="Kudo T."/>
            <person name="Ohkuma M."/>
            <person name="Phongsopitanun W."/>
            <person name="Tanasupawat S."/>
        </authorList>
    </citation>
    <scope>NUCLEOTIDE SEQUENCE [LARGE SCALE GENOMIC DNA]</scope>
    <source>
        <strain evidence="10 11">NBRC 110975</strain>
    </source>
</reference>
<dbReference type="RefSeq" id="WP_215789009.1">
    <property type="nucleotide sequence ID" value="NZ_JAHKKG010000006.1"/>
</dbReference>
<dbReference type="CDD" id="cd00383">
    <property type="entry name" value="trans_reg_C"/>
    <property type="match status" value="1"/>
</dbReference>
<dbReference type="Proteomes" id="UP001519654">
    <property type="component" value="Unassembled WGS sequence"/>
</dbReference>
<dbReference type="Pfam" id="PF00072">
    <property type="entry name" value="Response_reg"/>
    <property type="match status" value="1"/>
</dbReference>
<dbReference type="SMART" id="SM00862">
    <property type="entry name" value="Trans_reg_C"/>
    <property type="match status" value="1"/>
</dbReference>
<feature type="modified residue" description="4-aspartylphosphate" evidence="6">
    <location>
        <position position="48"/>
    </location>
</feature>
<sequence length="218" mass="23696">MRVLLVEDDIRVAAALVGSLRRRNYTVTCATTVAEALAADTVDLVLLDMGLPDGDGLDVCRALRQRSPEVSIIVVSARGEERDRVVGLRTGADDYLVKPFSMAELQARIDAVMRRVGRAAVAGERIEAGPVHIDMTSREVTVDDKPIALTRKEFDILVTLARRPGAAVSRNDLLLAVWNTTDAGERTLEVHVAALRAKLGDSRLVRTVRGIGYQLQTG</sequence>
<evidence type="ECO:0000256" key="3">
    <source>
        <dbReference type="ARBA" id="ARBA00023125"/>
    </source>
</evidence>
<evidence type="ECO:0000313" key="11">
    <source>
        <dbReference type="Proteomes" id="UP001519654"/>
    </source>
</evidence>
<organism evidence="10 11">
    <name type="scientific">Paractinoplanes bogorensis</name>
    <dbReference type="NCBI Taxonomy" id="1610840"/>
    <lineage>
        <taxon>Bacteria</taxon>
        <taxon>Bacillati</taxon>
        <taxon>Actinomycetota</taxon>
        <taxon>Actinomycetes</taxon>
        <taxon>Micromonosporales</taxon>
        <taxon>Micromonosporaceae</taxon>
        <taxon>Paractinoplanes</taxon>
    </lineage>
</organism>
<evidence type="ECO:0000256" key="7">
    <source>
        <dbReference type="PROSITE-ProRule" id="PRU01091"/>
    </source>
</evidence>
<evidence type="ECO:0000313" key="10">
    <source>
        <dbReference type="EMBL" id="MBU2665779.1"/>
    </source>
</evidence>
<evidence type="ECO:0000256" key="4">
    <source>
        <dbReference type="ARBA" id="ARBA00023163"/>
    </source>
</evidence>